<evidence type="ECO:0000313" key="1">
    <source>
        <dbReference type="EMBL" id="RRT33432.1"/>
    </source>
</evidence>
<dbReference type="Proteomes" id="UP000287651">
    <property type="component" value="Unassembled WGS sequence"/>
</dbReference>
<proteinExistence type="predicted"/>
<accession>A0A426X1Q5</accession>
<sequence length="136" mass="15306">MMRWDLVGSLLGDSPKESGSSLRTRREITRKKTGGLATSLPEVAGVCGKEEEKIPRVLLFTGSLACSVARRQFLLPMLGDPRDSSLAGDSFSSREETFRCAWGEGLRRPVCIIHTARYRVLYRTEINSIGWYRLIR</sequence>
<reference evidence="1 2" key="1">
    <citation type="journal article" date="2014" name="Agronomy (Basel)">
        <title>A Draft Genome Sequence for Ensete ventricosum, the Drought-Tolerant Tree Against Hunger.</title>
        <authorList>
            <person name="Harrison J."/>
            <person name="Moore K.A."/>
            <person name="Paszkiewicz K."/>
            <person name="Jones T."/>
            <person name="Grant M."/>
            <person name="Ambacheew D."/>
            <person name="Muzemil S."/>
            <person name="Studholme D.J."/>
        </authorList>
    </citation>
    <scope>NUCLEOTIDE SEQUENCE [LARGE SCALE GENOMIC DNA]</scope>
</reference>
<organism evidence="1 2">
    <name type="scientific">Ensete ventricosum</name>
    <name type="common">Abyssinian banana</name>
    <name type="synonym">Musa ensete</name>
    <dbReference type="NCBI Taxonomy" id="4639"/>
    <lineage>
        <taxon>Eukaryota</taxon>
        <taxon>Viridiplantae</taxon>
        <taxon>Streptophyta</taxon>
        <taxon>Embryophyta</taxon>
        <taxon>Tracheophyta</taxon>
        <taxon>Spermatophyta</taxon>
        <taxon>Magnoliopsida</taxon>
        <taxon>Liliopsida</taxon>
        <taxon>Zingiberales</taxon>
        <taxon>Musaceae</taxon>
        <taxon>Ensete</taxon>
    </lineage>
</organism>
<dbReference type="AlphaFoldDB" id="A0A426X1Q5"/>
<dbReference type="EMBL" id="AMZH03029023">
    <property type="protein sequence ID" value="RRT33432.1"/>
    <property type="molecule type" value="Genomic_DNA"/>
</dbReference>
<name>A0A426X1Q5_ENSVE</name>
<evidence type="ECO:0000313" key="2">
    <source>
        <dbReference type="Proteomes" id="UP000287651"/>
    </source>
</evidence>
<protein>
    <submittedName>
        <fullName evidence="1">Uncharacterized protein</fullName>
    </submittedName>
</protein>
<comment type="caution">
    <text evidence="1">The sequence shown here is derived from an EMBL/GenBank/DDBJ whole genome shotgun (WGS) entry which is preliminary data.</text>
</comment>
<gene>
    <name evidence="1" type="ORF">B296_00019224</name>
</gene>